<evidence type="ECO:0000256" key="2">
    <source>
        <dbReference type="ARBA" id="ARBA00022679"/>
    </source>
</evidence>
<comment type="similarity">
    <text evidence="4">Belongs to the class I-like SAM-binding methyltransferase superfamily. MenG/UbiE family.</text>
</comment>
<dbReference type="InterPro" id="IPR029063">
    <property type="entry name" value="SAM-dependent_MTases_sf"/>
</dbReference>
<dbReference type="PROSITE" id="PS01184">
    <property type="entry name" value="UBIE_2"/>
    <property type="match status" value="1"/>
</dbReference>
<dbReference type="NCBIfam" id="NF001243">
    <property type="entry name" value="PRK00216.1-4"/>
    <property type="match status" value="1"/>
</dbReference>
<keyword evidence="3 4" id="KW-0949">S-adenosyl-L-methionine</keyword>
<evidence type="ECO:0000313" key="5">
    <source>
        <dbReference type="EMBL" id="AYW51278.1"/>
    </source>
</evidence>
<comment type="pathway">
    <text evidence="4">Quinol/quinone metabolism; menaquinone biosynthesis; menaquinol from 1,4-dihydroxy-2-naphthoate: step 2/2.</text>
</comment>
<evidence type="ECO:0000256" key="3">
    <source>
        <dbReference type="ARBA" id="ARBA00022691"/>
    </source>
</evidence>
<organism evidence="5 6">
    <name type="scientific">Tetragenococcus halophilus</name>
    <name type="common">Pediococcus halophilus</name>
    <dbReference type="NCBI Taxonomy" id="51669"/>
    <lineage>
        <taxon>Bacteria</taxon>
        <taxon>Bacillati</taxon>
        <taxon>Bacillota</taxon>
        <taxon>Bacilli</taxon>
        <taxon>Lactobacillales</taxon>
        <taxon>Enterococcaceae</taxon>
        <taxon>Tetragenococcus</taxon>
    </lineage>
</organism>
<dbReference type="CDD" id="cd02440">
    <property type="entry name" value="AdoMet_MTases"/>
    <property type="match status" value="1"/>
</dbReference>
<protein>
    <recommendedName>
        <fullName evidence="4">Demethylmenaquinone methyltransferase</fullName>
        <ecNumber evidence="4">2.1.1.163</ecNumber>
    </recommendedName>
</protein>
<comment type="function">
    <text evidence="4">Methyltransferase required for the conversion of demethylmenaquinol (DMKH2) to menaquinol (MKH2).</text>
</comment>
<keyword evidence="1 4" id="KW-0489">Methyltransferase</keyword>
<dbReference type="Gene3D" id="3.40.50.150">
    <property type="entry name" value="Vaccinia Virus protein VP39"/>
    <property type="match status" value="1"/>
</dbReference>
<dbReference type="PROSITE" id="PS01183">
    <property type="entry name" value="UBIE_1"/>
    <property type="match status" value="1"/>
</dbReference>
<dbReference type="HAMAP" id="MF_01813">
    <property type="entry name" value="MenG_UbiE_methyltr"/>
    <property type="match status" value="1"/>
</dbReference>
<dbReference type="EC" id="2.1.1.163" evidence="4"/>
<dbReference type="AlphaFoldDB" id="A0A3G5FM95"/>
<feature type="binding site" evidence="4">
    <location>
        <begin position="110"/>
        <end position="111"/>
    </location>
    <ligand>
        <name>S-adenosyl-L-methionine</name>
        <dbReference type="ChEBI" id="CHEBI:59789"/>
    </ligand>
</feature>
<proteinExistence type="inferred from homology"/>
<dbReference type="GO" id="GO:0009234">
    <property type="term" value="P:menaquinone biosynthetic process"/>
    <property type="evidence" value="ECO:0007669"/>
    <property type="project" value="UniProtKB-UniRule"/>
</dbReference>
<name>A0A3G5FM95_TETHA</name>
<evidence type="ECO:0000256" key="1">
    <source>
        <dbReference type="ARBA" id="ARBA00022603"/>
    </source>
</evidence>
<keyword evidence="4" id="KW-0474">Menaquinone biosynthesis</keyword>
<dbReference type="UniPathway" id="UPA00079">
    <property type="reaction ID" value="UER00169"/>
</dbReference>
<gene>
    <name evidence="4" type="primary">menG</name>
    <name evidence="5" type="ORF">C7H83_12800</name>
</gene>
<dbReference type="Pfam" id="PF01209">
    <property type="entry name" value="Ubie_methyltran"/>
    <property type="match status" value="1"/>
</dbReference>
<dbReference type="SUPFAM" id="SSF53335">
    <property type="entry name" value="S-adenosyl-L-methionine-dependent methyltransferases"/>
    <property type="match status" value="1"/>
</dbReference>
<dbReference type="Proteomes" id="UP000280475">
    <property type="component" value="Chromosome"/>
</dbReference>
<dbReference type="PANTHER" id="PTHR43591">
    <property type="entry name" value="METHYLTRANSFERASE"/>
    <property type="match status" value="1"/>
</dbReference>
<feature type="binding site" evidence="4">
    <location>
        <position position="61"/>
    </location>
    <ligand>
        <name>S-adenosyl-L-methionine</name>
        <dbReference type="ChEBI" id="CHEBI:59789"/>
    </ligand>
</feature>
<dbReference type="EMBL" id="CP027768">
    <property type="protein sequence ID" value="AYW51278.1"/>
    <property type="molecule type" value="Genomic_DNA"/>
</dbReference>
<dbReference type="GO" id="GO:0043770">
    <property type="term" value="F:demethylmenaquinone methyltransferase activity"/>
    <property type="evidence" value="ECO:0007669"/>
    <property type="project" value="UniProtKB-UniRule"/>
</dbReference>
<dbReference type="InterPro" id="IPR023576">
    <property type="entry name" value="UbiE/COQ5_MeTrFase_CS"/>
</dbReference>
<sequence length="238" mass="26988">MPRTNKTSEAKVQALFDRIASTYDSTNNAISLGMHKHWRKKTMEQVPLSVGDQALDLCCGTGDWTIDLAEIVGPTGKVVGLDFSQKMLKTAKNKLKQTNFSPQTSLIQGDAMSLPFENDSFDLVTIGFGLRNVPDAFQVLKEMRRVLKPGGMVACLETSQPENKLIYPFWYLYFKLVPTIAKLKHNKRQDYVYLQQTTQKFVHAKELKQMFQDTGLIKSSYTTFMFGACALHIGYKRK</sequence>
<keyword evidence="2 4" id="KW-0808">Transferase</keyword>
<accession>A0A3G5FM95</accession>
<dbReference type="GO" id="GO:0032259">
    <property type="term" value="P:methylation"/>
    <property type="evidence" value="ECO:0007669"/>
    <property type="project" value="UniProtKB-KW"/>
</dbReference>
<dbReference type="PROSITE" id="PS51608">
    <property type="entry name" value="SAM_MT_UBIE"/>
    <property type="match status" value="1"/>
</dbReference>
<evidence type="ECO:0000313" key="6">
    <source>
        <dbReference type="Proteomes" id="UP000280475"/>
    </source>
</evidence>
<dbReference type="InterPro" id="IPR004033">
    <property type="entry name" value="UbiE/COQ5_MeTrFase"/>
</dbReference>
<comment type="catalytic activity">
    <reaction evidence="4">
        <text>a 2-demethylmenaquinol + S-adenosyl-L-methionine = a menaquinol + S-adenosyl-L-homocysteine + H(+)</text>
        <dbReference type="Rhea" id="RHEA:42640"/>
        <dbReference type="Rhea" id="RHEA-COMP:9539"/>
        <dbReference type="Rhea" id="RHEA-COMP:9563"/>
        <dbReference type="ChEBI" id="CHEBI:15378"/>
        <dbReference type="ChEBI" id="CHEBI:18151"/>
        <dbReference type="ChEBI" id="CHEBI:55437"/>
        <dbReference type="ChEBI" id="CHEBI:57856"/>
        <dbReference type="ChEBI" id="CHEBI:59789"/>
        <dbReference type="EC" id="2.1.1.163"/>
    </reaction>
</comment>
<dbReference type="RefSeq" id="WP_103892580.1">
    <property type="nucleotide sequence ID" value="NZ_BSYD01000012.1"/>
</dbReference>
<comment type="caution">
    <text evidence="4">Lacks conserved residue(s) required for the propagation of feature annotation.</text>
</comment>
<feature type="binding site" evidence="4">
    <location>
        <position position="82"/>
    </location>
    <ligand>
        <name>S-adenosyl-L-methionine</name>
        <dbReference type="ChEBI" id="CHEBI:59789"/>
    </ligand>
</feature>
<reference evidence="5 6" key="1">
    <citation type="journal article" date="2012" name="Int. J. Syst. Evol. Microbiol.">
        <title>Characterization of Tetragenococcus strains from sugar thick juice reveals a novel species, Tetragenococcus osmophilus sp. nov., and divides Tetragenococcus halophilus into two subspecies, T. halophilus subsp. halophilus subsp. nov. and T. halophilus subsp. flandriensis subsp. nov.</title>
        <authorList>
            <person name="Juste A."/>
            <person name="Van Trappen S."/>
            <person name="Verreth C."/>
            <person name="Cleenwerck I."/>
            <person name="De Vos P."/>
            <person name="Lievens B."/>
            <person name="Willems K.A."/>
        </authorList>
    </citation>
    <scope>NUCLEOTIDE SEQUENCE [LARGE SCALE GENOMIC DNA]</scope>
    <source>
        <strain evidence="5 6">LMG 26042</strain>
    </source>
</reference>
<dbReference type="NCBIfam" id="NF001244">
    <property type="entry name" value="PRK00216.1-5"/>
    <property type="match status" value="1"/>
</dbReference>
<dbReference type="NCBIfam" id="TIGR01934">
    <property type="entry name" value="MenG_MenH_UbiE"/>
    <property type="match status" value="1"/>
</dbReference>
<evidence type="ECO:0000256" key="4">
    <source>
        <dbReference type="HAMAP-Rule" id="MF_01813"/>
    </source>
</evidence>
<dbReference type="PANTHER" id="PTHR43591:SF24">
    <property type="entry name" value="2-METHOXY-6-POLYPRENYL-1,4-BENZOQUINOL METHYLASE, MITOCHONDRIAL"/>
    <property type="match status" value="1"/>
</dbReference>